<dbReference type="GeneID" id="61172390"/>
<dbReference type="AlphaFoldDB" id="A0A0E3AYN1"/>
<accession>A0A0E3AYN1</accession>
<protein>
    <submittedName>
        <fullName evidence="1">Uncharacterized protein</fullName>
    </submittedName>
</protein>
<name>A0A0E3AYN1_LEPBO</name>
<evidence type="ECO:0000313" key="1">
    <source>
        <dbReference type="EMBL" id="ALO24618.1"/>
    </source>
</evidence>
<dbReference type="Proteomes" id="UP000058857">
    <property type="component" value="Chromosome 1"/>
</dbReference>
<proteinExistence type="predicted"/>
<organism evidence="1">
    <name type="scientific">Leptospira borgpetersenii serovar Ballum</name>
    <dbReference type="NCBI Taxonomy" id="280505"/>
    <lineage>
        <taxon>Bacteria</taxon>
        <taxon>Pseudomonadati</taxon>
        <taxon>Spirochaetota</taxon>
        <taxon>Spirochaetia</taxon>
        <taxon>Leptospirales</taxon>
        <taxon>Leptospiraceae</taxon>
        <taxon>Leptospira</taxon>
    </lineage>
</organism>
<sequence length="139" mass="16516">MKGKIDSNQGKWMKLISRKNGFRKIVSTLNDFYIPKIPFSKLTEGQKMRIRLARKKVKKFEVFLKKISDYEFIIFLQIENQFESWLHVDGIQEEKDQFLKEGKNDHPIFEYISISDLYENNCVFANTEETKILNLKDSA</sequence>
<dbReference type="PATRIC" id="fig|280505.15.peg.249"/>
<reference evidence="1 2" key="1">
    <citation type="journal article" date="2015" name="PLoS Negl. Trop. Dis.">
        <title>Distribution of Plasmids in Distinct Leptospira Pathogenic Species.</title>
        <authorList>
            <person name="Wang Y."/>
            <person name="Zhuang X."/>
            <person name="Zhong Y."/>
            <person name="Zhang C."/>
            <person name="Zhang Y."/>
            <person name="Zeng L."/>
            <person name="Zhu Y."/>
            <person name="He P."/>
            <person name="Dong K."/>
            <person name="Pal U."/>
            <person name="Guo X."/>
            <person name="Qin J."/>
        </authorList>
    </citation>
    <scope>NUCLEOTIDE SEQUENCE [LARGE SCALE GENOMIC DNA]</scope>
    <source>
        <strain evidence="1 2">56604</strain>
    </source>
</reference>
<gene>
    <name evidence="1" type="ORF">LBBP_00253</name>
</gene>
<evidence type="ECO:0000313" key="2">
    <source>
        <dbReference type="Proteomes" id="UP000058857"/>
    </source>
</evidence>
<dbReference type="NCBIfam" id="NF047513">
    <property type="entry name" value="LIC_13246_fam"/>
    <property type="match status" value="1"/>
</dbReference>
<dbReference type="EMBL" id="CP012029">
    <property type="protein sequence ID" value="ALO24618.1"/>
    <property type="molecule type" value="Genomic_DNA"/>
</dbReference>
<dbReference type="RefSeq" id="WP_002732264.1">
    <property type="nucleotide sequence ID" value="NZ_CP012029.1"/>
</dbReference>